<reference evidence="3" key="1">
    <citation type="submission" date="2018-06" db="EMBL/GenBank/DDBJ databases">
        <title>Genome assembly of Danube salmon.</title>
        <authorList>
            <person name="Macqueen D.J."/>
            <person name="Gundappa M.K."/>
        </authorList>
    </citation>
    <scope>NUCLEOTIDE SEQUENCE [LARGE SCALE GENOMIC DNA]</scope>
</reference>
<name>A0A4W5KSJ3_9TELE</name>
<keyword evidence="3" id="KW-1185">Reference proteome</keyword>
<reference evidence="2" key="3">
    <citation type="submission" date="2025-09" db="UniProtKB">
        <authorList>
            <consortium name="Ensembl"/>
        </authorList>
    </citation>
    <scope>IDENTIFICATION</scope>
</reference>
<dbReference type="PANTHER" id="PTHR23019:SF1">
    <property type="entry name" value="NUCLEAR PORE MEMBRANE GLYCOPROTEIN 210-LIKE"/>
    <property type="match status" value="1"/>
</dbReference>
<dbReference type="InterPro" id="IPR045197">
    <property type="entry name" value="NUP210-like"/>
</dbReference>
<dbReference type="AlphaFoldDB" id="A0A4W5KSJ3"/>
<sequence>WLVFRSGNSPGPLNQDPSVEQSRVRVDCSAPGSLSLSLLSSSPPSIPPSSLSYPCPEPHYPASLLSVSSSRDAVLQLAVFDHRGVQFDNFSSCSVNWLASNYSLLSLPSHTHMGLADTHSPSGHSKLHGQGFHYSFSLVEIQAQ</sequence>
<evidence type="ECO:0000256" key="1">
    <source>
        <dbReference type="SAM" id="MobiDB-lite"/>
    </source>
</evidence>
<accession>A0A4W5KSJ3</accession>
<dbReference type="Ensembl" id="ENSHHUT00000013771.1">
    <property type="protein sequence ID" value="ENSHHUP00000013335.1"/>
    <property type="gene ID" value="ENSHHUG00000008213.1"/>
</dbReference>
<dbReference type="PANTHER" id="PTHR23019">
    <property type="entry name" value="NUCLEAR PORE MEMBRANE GLYCOPROTEIN GP210-RELATED"/>
    <property type="match status" value="1"/>
</dbReference>
<dbReference type="STRING" id="62062.ENSHHUP00000013335"/>
<organism evidence="2 3">
    <name type="scientific">Hucho hucho</name>
    <name type="common">huchen</name>
    <dbReference type="NCBI Taxonomy" id="62062"/>
    <lineage>
        <taxon>Eukaryota</taxon>
        <taxon>Metazoa</taxon>
        <taxon>Chordata</taxon>
        <taxon>Craniata</taxon>
        <taxon>Vertebrata</taxon>
        <taxon>Euteleostomi</taxon>
        <taxon>Actinopterygii</taxon>
        <taxon>Neopterygii</taxon>
        <taxon>Teleostei</taxon>
        <taxon>Protacanthopterygii</taxon>
        <taxon>Salmoniformes</taxon>
        <taxon>Salmonidae</taxon>
        <taxon>Salmoninae</taxon>
        <taxon>Hucho</taxon>
    </lineage>
</organism>
<protein>
    <submittedName>
        <fullName evidence="2">Uncharacterized protein</fullName>
    </submittedName>
</protein>
<proteinExistence type="predicted"/>
<feature type="region of interest" description="Disordered" evidence="1">
    <location>
        <begin position="1"/>
        <end position="21"/>
    </location>
</feature>
<evidence type="ECO:0000313" key="2">
    <source>
        <dbReference type="Ensembl" id="ENSHHUP00000013335.1"/>
    </source>
</evidence>
<dbReference type="Proteomes" id="UP000314982">
    <property type="component" value="Unassembled WGS sequence"/>
</dbReference>
<evidence type="ECO:0000313" key="3">
    <source>
        <dbReference type="Proteomes" id="UP000314982"/>
    </source>
</evidence>
<dbReference type="Pfam" id="PF26184">
    <property type="entry name" value="Ig_NUP210_8th"/>
    <property type="match status" value="1"/>
</dbReference>
<dbReference type="GO" id="GO:0005643">
    <property type="term" value="C:nuclear pore"/>
    <property type="evidence" value="ECO:0007669"/>
    <property type="project" value="TreeGrafter"/>
</dbReference>
<reference evidence="2" key="2">
    <citation type="submission" date="2025-08" db="UniProtKB">
        <authorList>
            <consortium name="Ensembl"/>
        </authorList>
    </citation>
    <scope>IDENTIFICATION</scope>
</reference>